<protein>
    <recommendedName>
        <fullName evidence="8">Response regulatory domain-containing protein</fullName>
    </recommendedName>
</protein>
<evidence type="ECO:0000256" key="7">
    <source>
        <dbReference type="SAM" id="MobiDB-lite"/>
    </source>
</evidence>
<keyword evidence="3" id="KW-0805">Transcription regulation</keyword>
<organism evidence="9 10">
    <name type="scientific">Psophocarpus tetragonolobus</name>
    <name type="common">Winged bean</name>
    <name type="synonym">Dolichos tetragonolobus</name>
    <dbReference type="NCBI Taxonomy" id="3891"/>
    <lineage>
        <taxon>Eukaryota</taxon>
        <taxon>Viridiplantae</taxon>
        <taxon>Streptophyta</taxon>
        <taxon>Embryophyta</taxon>
        <taxon>Tracheophyta</taxon>
        <taxon>Spermatophyta</taxon>
        <taxon>Magnoliopsida</taxon>
        <taxon>eudicotyledons</taxon>
        <taxon>Gunneridae</taxon>
        <taxon>Pentapetalae</taxon>
        <taxon>rosids</taxon>
        <taxon>fabids</taxon>
        <taxon>Fabales</taxon>
        <taxon>Fabaceae</taxon>
        <taxon>Papilionoideae</taxon>
        <taxon>50 kb inversion clade</taxon>
        <taxon>NPAAA clade</taxon>
        <taxon>indigoferoid/millettioid clade</taxon>
        <taxon>Phaseoleae</taxon>
        <taxon>Psophocarpus</taxon>
    </lineage>
</organism>
<evidence type="ECO:0000256" key="4">
    <source>
        <dbReference type="ARBA" id="ARBA00023163"/>
    </source>
</evidence>
<keyword evidence="5" id="KW-0539">Nucleus</keyword>
<evidence type="ECO:0000256" key="1">
    <source>
        <dbReference type="ARBA" id="ARBA00004123"/>
    </source>
</evidence>
<dbReference type="InterPro" id="IPR009057">
    <property type="entry name" value="Homeodomain-like_sf"/>
</dbReference>
<evidence type="ECO:0000313" key="10">
    <source>
        <dbReference type="Proteomes" id="UP001386955"/>
    </source>
</evidence>
<keyword evidence="4" id="KW-0804">Transcription</keyword>
<evidence type="ECO:0000256" key="2">
    <source>
        <dbReference type="ARBA" id="ARBA00023012"/>
    </source>
</evidence>
<feature type="region of interest" description="Disordered" evidence="7">
    <location>
        <begin position="157"/>
        <end position="178"/>
    </location>
</feature>
<evidence type="ECO:0000259" key="8">
    <source>
        <dbReference type="PROSITE" id="PS50110"/>
    </source>
</evidence>
<comment type="caution">
    <text evidence="9">The sequence shown here is derived from an EMBL/GenBank/DDBJ whole genome shotgun (WGS) entry which is preliminary data.</text>
</comment>
<dbReference type="PANTHER" id="PTHR43874:SF206">
    <property type="entry name" value="RESPONSE REGULATOR RECEIVER DOMAIN PROTEIN"/>
    <property type="match status" value="1"/>
</dbReference>
<comment type="subcellular location">
    <subcellularLocation>
        <location evidence="1">Nucleus</location>
    </subcellularLocation>
</comment>
<dbReference type="AlphaFoldDB" id="A0AAN9RQ81"/>
<dbReference type="SUPFAM" id="SSF52172">
    <property type="entry name" value="CheY-like"/>
    <property type="match status" value="1"/>
</dbReference>
<dbReference type="InterPro" id="IPR011006">
    <property type="entry name" value="CheY-like_superfamily"/>
</dbReference>
<accession>A0AAN9RQ81</accession>
<dbReference type="Proteomes" id="UP001386955">
    <property type="component" value="Unassembled WGS sequence"/>
</dbReference>
<dbReference type="Pfam" id="PF00072">
    <property type="entry name" value="Response_reg"/>
    <property type="match status" value="1"/>
</dbReference>
<reference evidence="9 10" key="1">
    <citation type="submission" date="2024-01" db="EMBL/GenBank/DDBJ databases">
        <title>The genomes of 5 underutilized Papilionoideae crops provide insights into root nodulation and disease resistanc.</title>
        <authorList>
            <person name="Jiang F."/>
        </authorList>
    </citation>
    <scope>NUCLEOTIDE SEQUENCE [LARGE SCALE GENOMIC DNA]</scope>
    <source>
        <strain evidence="9">DUOXIRENSHENG_FW03</strain>
        <tissue evidence="9">Leaves</tissue>
    </source>
</reference>
<dbReference type="PROSITE" id="PS50110">
    <property type="entry name" value="RESPONSE_REGULATORY"/>
    <property type="match status" value="1"/>
</dbReference>
<dbReference type="GO" id="GO:0003677">
    <property type="term" value="F:DNA binding"/>
    <property type="evidence" value="ECO:0007669"/>
    <property type="project" value="InterPro"/>
</dbReference>
<dbReference type="PANTHER" id="PTHR43874">
    <property type="entry name" value="TWO-COMPONENT RESPONSE REGULATOR"/>
    <property type="match status" value="1"/>
</dbReference>
<dbReference type="GO" id="GO:0000160">
    <property type="term" value="P:phosphorelay signal transduction system"/>
    <property type="evidence" value="ECO:0007669"/>
    <property type="project" value="UniProtKB-KW"/>
</dbReference>
<dbReference type="InterPro" id="IPR001789">
    <property type="entry name" value="Sig_transdc_resp-reg_receiver"/>
</dbReference>
<dbReference type="CDD" id="cd17584">
    <property type="entry name" value="REC_typeB_ARR-like"/>
    <property type="match status" value="1"/>
</dbReference>
<proteinExistence type="predicted"/>
<keyword evidence="2" id="KW-0902">Two-component regulatory system</keyword>
<evidence type="ECO:0000313" key="9">
    <source>
        <dbReference type="EMBL" id="KAK7381049.1"/>
    </source>
</evidence>
<dbReference type="EMBL" id="JAYMYS010000009">
    <property type="protein sequence ID" value="KAK7381049.1"/>
    <property type="molecule type" value="Genomic_DNA"/>
</dbReference>
<dbReference type="GO" id="GO:0005634">
    <property type="term" value="C:nucleus"/>
    <property type="evidence" value="ECO:0007669"/>
    <property type="project" value="UniProtKB-SubCell"/>
</dbReference>
<evidence type="ECO:0000256" key="6">
    <source>
        <dbReference type="PROSITE-ProRule" id="PRU00169"/>
    </source>
</evidence>
<feature type="domain" description="Response regulatory" evidence="8">
    <location>
        <begin position="17"/>
        <end position="132"/>
    </location>
</feature>
<evidence type="ECO:0000256" key="3">
    <source>
        <dbReference type="ARBA" id="ARBA00023015"/>
    </source>
</evidence>
<dbReference type="InterPro" id="IPR045279">
    <property type="entry name" value="ARR-like"/>
</dbReference>
<dbReference type="InterPro" id="IPR006447">
    <property type="entry name" value="Myb_dom_plants"/>
</dbReference>
<dbReference type="Gene3D" id="1.10.10.60">
    <property type="entry name" value="Homeodomain-like"/>
    <property type="match status" value="1"/>
</dbReference>
<name>A0AAN9RQ81_PSOTE</name>
<comment type="caution">
    <text evidence="6">Lacks conserved residue(s) required for the propagation of feature annotation.</text>
</comment>
<sequence>MDTENKFFYEFPTTGLMVLVVDNNLNILEIIKQMCLECHYNVVTFSDAPFALNYVRENKYFIDVILAEVHMPNMDGFEFLKNVTEEVNVPFIMMSYDGSTSSVMKCVTQGACDYWIKPVPERQVRLMWKHVAKKIWNENKQSRKDDLENASLVVDEQVKNQEEGSSNSKESADHYAAPTKKTRAVWSKELHQQFVAAVMQIGFKDATPKRILEVMQNPSLTRDQVDAPRPRISRLVKGARKEIAPTMTRLGTITRLQTTPTIEDLRIAIVDAPPTTTRYPGMTARRVTPTR</sequence>
<evidence type="ECO:0000256" key="5">
    <source>
        <dbReference type="ARBA" id="ARBA00023242"/>
    </source>
</evidence>
<gene>
    <name evidence="9" type="ORF">VNO78_33573</name>
</gene>
<keyword evidence="10" id="KW-1185">Reference proteome</keyword>
<dbReference type="SUPFAM" id="SSF46689">
    <property type="entry name" value="Homeodomain-like"/>
    <property type="match status" value="1"/>
</dbReference>
<dbReference type="NCBIfam" id="TIGR01557">
    <property type="entry name" value="myb_SHAQKYF"/>
    <property type="match status" value="1"/>
</dbReference>
<dbReference type="Gene3D" id="3.40.50.2300">
    <property type="match status" value="1"/>
</dbReference>
<dbReference type="SMART" id="SM00448">
    <property type="entry name" value="REC"/>
    <property type="match status" value="1"/>
</dbReference>
<dbReference type="GO" id="GO:0009736">
    <property type="term" value="P:cytokinin-activated signaling pathway"/>
    <property type="evidence" value="ECO:0007669"/>
    <property type="project" value="InterPro"/>
</dbReference>